<sequence length="94" mass="10726">MIKCGIDLKTGSKEVYIKGSLPVIVTELEVLIREIRESMESNNVPKELQNEILEVAFEDAKLSQKEADSRKLNEMSPSNPFKKFVENLIKTDEE</sequence>
<proteinExistence type="predicted"/>
<name>A0A8S5MPJ9_9CAUD</name>
<reference evidence="1" key="1">
    <citation type="journal article" date="2021" name="Proc. Natl. Acad. Sci. U.S.A.">
        <title>A Catalog of Tens of Thousands of Viruses from Human Metagenomes Reveals Hidden Associations with Chronic Diseases.</title>
        <authorList>
            <person name="Tisza M.J."/>
            <person name="Buck C.B."/>
        </authorList>
    </citation>
    <scope>NUCLEOTIDE SEQUENCE</scope>
    <source>
        <strain evidence="1">CtoqT5</strain>
    </source>
</reference>
<evidence type="ECO:0000313" key="1">
    <source>
        <dbReference type="EMBL" id="DAD84116.1"/>
    </source>
</evidence>
<organism evidence="1">
    <name type="scientific">Podoviridae sp. ctoqT5</name>
    <dbReference type="NCBI Taxonomy" id="2826577"/>
    <lineage>
        <taxon>Viruses</taxon>
        <taxon>Duplodnaviria</taxon>
        <taxon>Heunggongvirae</taxon>
        <taxon>Uroviricota</taxon>
        <taxon>Caudoviricetes</taxon>
    </lineage>
</organism>
<protein>
    <submittedName>
        <fullName evidence="1">Uncharacterized protein</fullName>
    </submittedName>
</protein>
<accession>A0A8S5MPJ9</accession>
<dbReference type="EMBL" id="BK014952">
    <property type="protein sequence ID" value="DAD84116.1"/>
    <property type="molecule type" value="Genomic_DNA"/>
</dbReference>